<protein>
    <submittedName>
        <fullName evidence="1">Uncharacterized protein</fullName>
    </submittedName>
</protein>
<gene>
    <name evidence="1" type="ORF">O3M35_009845</name>
</gene>
<keyword evidence="2" id="KW-1185">Reference proteome</keyword>
<dbReference type="AlphaFoldDB" id="A0AAW1D4G8"/>
<dbReference type="EMBL" id="JAPXFL010000006">
    <property type="protein sequence ID" value="KAK9505873.1"/>
    <property type="molecule type" value="Genomic_DNA"/>
</dbReference>
<reference evidence="1 2" key="1">
    <citation type="submission" date="2022-12" db="EMBL/GenBank/DDBJ databases">
        <title>Chromosome-level genome assembly of true bugs.</title>
        <authorList>
            <person name="Ma L."/>
            <person name="Li H."/>
        </authorList>
    </citation>
    <scope>NUCLEOTIDE SEQUENCE [LARGE SCALE GENOMIC DNA]</scope>
    <source>
        <strain evidence="1">Lab_2022b</strain>
    </source>
</reference>
<sequence>MESSSSVDQFKFNLHKPLKDYDNAISAVGSVLRLFGSFGSFKQLKLLFSKDCGGGRKHRKSNHLWETEEDLVVEEEEMVDTILYLKKPIRNRFN</sequence>
<dbReference type="Proteomes" id="UP001461498">
    <property type="component" value="Unassembled WGS sequence"/>
</dbReference>
<proteinExistence type="predicted"/>
<evidence type="ECO:0000313" key="1">
    <source>
        <dbReference type="EMBL" id="KAK9505873.1"/>
    </source>
</evidence>
<evidence type="ECO:0000313" key="2">
    <source>
        <dbReference type="Proteomes" id="UP001461498"/>
    </source>
</evidence>
<comment type="caution">
    <text evidence="1">The sequence shown here is derived from an EMBL/GenBank/DDBJ whole genome shotgun (WGS) entry which is preliminary data.</text>
</comment>
<name>A0AAW1D4G8_9HEMI</name>
<organism evidence="1 2">
    <name type="scientific">Rhynocoris fuscipes</name>
    <dbReference type="NCBI Taxonomy" id="488301"/>
    <lineage>
        <taxon>Eukaryota</taxon>
        <taxon>Metazoa</taxon>
        <taxon>Ecdysozoa</taxon>
        <taxon>Arthropoda</taxon>
        <taxon>Hexapoda</taxon>
        <taxon>Insecta</taxon>
        <taxon>Pterygota</taxon>
        <taxon>Neoptera</taxon>
        <taxon>Paraneoptera</taxon>
        <taxon>Hemiptera</taxon>
        <taxon>Heteroptera</taxon>
        <taxon>Panheteroptera</taxon>
        <taxon>Cimicomorpha</taxon>
        <taxon>Reduviidae</taxon>
        <taxon>Harpactorinae</taxon>
        <taxon>Harpactorini</taxon>
        <taxon>Rhynocoris</taxon>
    </lineage>
</organism>
<accession>A0AAW1D4G8</accession>